<organism evidence="2">
    <name type="scientific">Streptomyces tabacisoli</name>
    <dbReference type="NCBI Taxonomy" id="3156398"/>
    <lineage>
        <taxon>Bacteria</taxon>
        <taxon>Bacillati</taxon>
        <taxon>Actinomycetota</taxon>
        <taxon>Actinomycetes</taxon>
        <taxon>Kitasatosporales</taxon>
        <taxon>Streptomycetaceae</taxon>
        <taxon>Streptomyces</taxon>
    </lineage>
</organism>
<feature type="domain" description="HTH cro/C1-type" evidence="1">
    <location>
        <begin position="35"/>
        <end position="85"/>
    </location>
</feature>
<dbReference type="PANTHER" id="PTHR35010:SF2">
    <property type="entry name" value="BLL4672 PROTEIN"/>
    <property type="match status" value="1"/>
</dbReference>
<dbReference type="SMART" id="SM00530">
    <property type="entry name" value="HTH_XRE"/>
    <property type="match status" value="1"/>
</dbReference>
<reference evidence="2" key="1">
    <citation type="submission" date="2024-06" db="EMBL/GenBank/DDBJ databases">
        <title>Streptomyces sp. strain HUAS MG91 genome sequences.</title>
        <authorList>
            <person name="Mo P."/>
        </authorList>
    </citation>
    <scope>NUCLEOTIDE SEQUENCE</scope>
    <source>
        <strain evidence="2">HUAS MG91</strain>
    </source>
</reference>
<dbReference type="PROSITE" id="PS50943">
    <property type="entry name" value="HTH_CROC1"/>
    <property type="match status" value="1"/>
</dbReference>
<dbReference type="Gene3D" id="1.10.260.40">
    <property type="entry name" value="lambda repressor-like DNA-binding domains"/>
    <property type="match status" value="1"/>
</dbReference>
<evidence type="ECO:0000259" key="1">
    <source>
        <dbReference type="PROSITE" id="PS50943"/>
    </source>
</evidence>
<dbReference type="InterPro" id="IPR041413">
    <property type="entry name" value="MLTR_LBD"/>
</dbReference>
<dbReference type="Gene3D" id="3.30.450.180">
    <property type="match status" value="1"/>
</dbReference>
<gene>
    <name evidence="2" type="ORF">ABII15_01230</name>
</gene>
<dbReference type="Pfam" id="PF13560">
    <property type="entry name" value="HTH_31"/>
    <property type="match status" value="1"/>
</dbReference>
<dbReference type="PANTHER" id="PTHR35010">
    <property type="entry name" value="BLL4672 PROTEIN-RELATED"/>
    <property type="match status" value="1"/>
</dbReference>
<dbReference type="EMBL" id="CP159534">
    <property type="protein sequence ID" value="XCJ68657.1"/>
    <property type="molecule type" value="Genomic_DNA"/>
</dbReference>
<dbReference type="AlphaFoldDB" id="A0AAU8IK94"/>
<dbReference type="InterPro" id="IPR001387">
    <property type="entry name" value="Cro/C1-type_HTH"/>
</dbReference>
<protein>
    <submittedName>
        <fullName evidence="2">Helix-turn-helix domain-containing protein</fullName>
    </submittedName>
</protein>
<dbReference type="SUPFAM" id="SSF47413">
    <property type="entry name" value="lambda repressor-like DNA-binding domains"/>
    <property type="match status" value="1"/>
</dbReference>
<sequence>MIAVSDPRELGAFLKACRARLTPEACGLPAPDTPRKVAGLRREEAARLAAISVDYYTRLEQGRVRASAAVLATLVRALRLDEDQQTYLYDLAGRTDARPRRRTPQRPRPAMLRLLDQLTQTPALVLGRRLDILAWNPAATALYTDFSALPQGRRNYLHLLFTDPAFRGLYRQWRSDARDAVAALRMEAATAPDDPDLARLVGELSVRDKDFSTWWAEHRVITATYGTKQYRHHLVGDLTLDCDTWACPDGSGQRLMVLTAEPGSPSYDALRILTSWTAEHPVDQEPLRDRTA</sequence>
<evidence type="ECO:0000313" key="2">
    <source>
        <dbReference type="EMBL" id="XCJ68657.1"/>
    </source>
</evidence>
<dbReference type="KEGG" id="stac:ABII15_01230"/>
<accession>A0AAU8IK94</accession>
<dbReference type="InterPro" id="IPR010982">
    <property type="entry name" value="Lambda_DNA-bd_dom_sf"/>
</dbReference>
<dbReference type="Pfam" id="PF17765">
    <property type="entry name" value="MLTR_LBD"/>
    <property type="match status" value="1"/>
</dbReference>
<dbReference type="GO" id="GO:0003677">
    <property type="term" value="F:DNA binding"/>
    <property type="evidence" value="ECO:0007669"/>
    <property type="project" value="InterPro"/>
</dbReference>
<name>A0AAU8IK94_9ACTN</name>
<dbReference type="RefSeq" id="WP_353940342.1">
    <property type="nucleotide sequence ID" value="NZ_CP159534.1"/>
</dbReference>
<proteinExistence type="predicted"/>